<reference evidence="23" key="1">
    <citation type="journal article" date="2013" name="Science">
        <title>Comparative analysis of bat genomes provides insight into the evolution of flight and immunity.</title>
        <authorList>
            <person name="Zhang G."/>
            <person name="Cowled C."/>
            <person name="Shi Z."/>
            <person name="Huang Z."/>
            <person name="Bishop-Lilly K.A."/>
            <person name="Fang X."/>
            <person name="Wynne J.W."/>
            <person name="Xiong Z."/>
            <person name="Baker M.L."/>
            <person name="Zhao W."/>
            <person name="Tachedjian M."/>
            <person name="Zhu Y."/>
            <person name="Zhou P."/>
            <person name="Jiang X."/>
            <person name="Ng J."/>
            <person name="Yang L."/>
            <person name="Wu L."/>
            <person name="Xiao J."/>
            <person name="Feng Y."/>
            <person name="Chen Y."/>
            <person name="Sun X."/>
            <person name="Zhang Y."/>
            <person name="Marsh G.A."/>
            <person name="Crameri G."/>
            <person name="Broder C.C."/>
            <person name="Frey K.G."/>
            <person name="Wang L.F."/>
            <person name="Wang J."/>
        </authorList>
    </citation>
    <scope>NUCLEOTIDE SEQUENCE [LARGE SCALE GENOMIC DNA]</scope>
</reference>
<evidence type="ECO:0000256" key="3">
    <source>
        <dbReference type="ARBA" id="ARBA00022723"/>
    </source>
</evidence>
<feature type="region of interest" description="Disordered" evidence="20">
    <location>
        <begin position="331"/>
        <end position="351"/>
    </location>
</feature>
<dbReference type="GO" id="GO:0032259">
    <property type="term" value="P:methylation"/>
    <property type="evidence" value="ECO:0007669"/>
    <property type="project" value="UniProtKB-KW"/>
</dbReference>
<evidence type="ECO:0000256" key="20">
    <source>
        <dbReference type="SAM" id="MobiDB-lite"/>
    </source>
</evidence>
<evidence type="ECO:0000256" key="4">
    <source>
        <dbReference type="ARBA" id="ARBA00022853"/>
    </source>
</evidence>
<dbReference type="GO" id="GO:0003682">
    <property type="term" value="F:chromatin binding"/>
    <property type="evidence" value="ECO:0007669"/>
    <property type="project" value="UniProtKB-ARBA"/>
</dbReference>
<dbReference type="GO" id="GO:0046872">
    <property type="term" value="F:metal ion binding"/>
    <property type="evidence" value="ECO:0007669"/>
    <property type="project" value="UniProtKB-KW"/>
</dbReference>
<organism evidence="22 23">
    <name type="scientific">Myotis davidii</name>
    <name type="common">David's myotis</name>
    <dbReference type="NCBI Taxonomy" id="225400"/>
    <lineage>
        <taxon>Eukaryota</taxon>
        <taxon>Metazoa</taxon>
        <taxon>Chordata</taxon>
        <taxon>Craniata</taxon>
        <taxon>Vertebrata</taxon>
        <taxon>Euteleostomi</taxon>
        <taxon>Mammalia</taxon>
        <taxon>Eutheria</taxon>
        <taxon>Laurasiatheria</taxon>
        <taxon>Chiroptera</taxon>
        <taxon>Yangochiroptera</taxon>
        <taxon>Vespertilionidae</taxon>
        <taxon>Myotis</taxon>
    </lineage>
</organism>
<dbReference type="InterPro" id="IPR031520">
    <property type="entry name" value="DUF4694"/>
</dbReference>
<dbReference type="PANTHER" id="PTHR12461:SF106">
    <property type="entry name" value="BIFUNCTIONAL PEPTIDASE AND ARGINYL-HYDROXYLASE JMJD5"/>
    <property type="match status" value="1"/>
</dbReference>
<keyword evidence="22" id="KW-0489">Methyltransferase</keyword>
<evidence type="ECO:0000256" key="8">
    <source>
        <dbReference type="ARBA" id="ARBA00023015"/>
    </source>
</evidence>
<dbReference type="GO" id="GO:0010468">
    <property type="term" value="P:regulation of gene expression"/>
    <property type="evidence" value="ECO:0007669"/>
    <property type="project" value="UniProtKB-ARBA"/>
</dbReference>
<comment type="catalytic activity">
    <reaction evidence="14">
        <text>L-arginyl-[protein] + 2-oxoglutarate + O2 = (3R)-3-hydroxy-L-arginyl-[protein] + succinate + CO2</text>
        <dbReference type="Rhea" id="RHEA:56744"/>
        <dbReference type="Rhea" id="RHEA-COMP:10532"/>
        <dbReference type="Rhea" id="RHEA-COMP:14712"/>
        <dbReference type="ChEBI" id="CHEBI:15379"/>
        <dbReference type="ChEBI" id="CHEBI:16526"/>
        <dbReference type="ChEBI" id="CHEBI:16810"/>
        <dbReference type="ChEBI" id="CHEBI:29965"/>
        <dbReference type="ChEBI" id="CHEBI:30031"/>
        <dbReference type="ChEBI" id="CHEBI:78294"/>
        <dbReference type="EC" id="1.14.11.73"/>
    </reaction>
</comment>
<feature type="compositionally biased region" description="Low complexity" evidence="20">
    <location>
        <begin position="80"/>
        <end position="95"/>
    </location>
</feature>
<keyword evidence="7" id="KW-0408">Iron</keyword>
<keyword evidence="8" id="KW-0805">Transcription regulation</keyword>
<dbReference type="PANTHER" id="PTHR12461">
    <property type="entry name" value="HYPOXIA-INDUCIBLE FACTOR 1 ALPHA INHIBITOR-RELATED"/>
    <property type="match status" value="1"/>
</dbReference>
<evidence type="ECO:0000256" key="7">
    <source>
        <dbReference type="ARBA" id="ARBA00023004"/>
    </source>
</evidence>
<evidence type="ECO:0000313" key="23">
    <source>
        <dbReference type="Proteomes" id="UP000010556"/>
    </source>
</evidence>
<keyword evidence="22" id="KW-0808">Transferase</keyword>
<keyword evidence="9" id="KW-0090">Biological rhythms</keyword>
<dbReference type="Pfam" id="PF13621">
    <property type="entry name" value="Cupin_8"/>
    <property type="match status" value="1"/>
</dbReference>
<comment type="cofactor">
    <cofactor evidence="1">
        <name>Fe(2+)</name>
        <dbReference type="ChEBI" id="CHEBI:29033"/>
    </cofactor>
</comment>
<comment type="subunit">
    <text evidence="15">Can form homodimers (via JmjC domain). Found in a complex with RCCD1. Interacts (via N-terminus) with RCCD1 (via N-terminus); this interaction stimulates H3K36me3 and H3K36me2 demethylation. Interacts (via JmjC domain) with H3C1. Interacts with FBXL3 and PSMD2. Interacts with CRY1 in a FBXL3-dependent manner.</text>
</comment>
<dbReference type="Pfam" id="PF15765">
    <property type="entry name" value="DUF4694"/>
    <property type="match status" value="1"/>
</dbReference>
<evidence type="ECO:0000256" key="11">
    <source>
        <dbReference type="ARBA" id="ARBA00023242"/>
    </source>
</evidence>
<evidence type="ECO:0000256" key="6">
    <source>
        <dbReference type="ARBA" id="ARBA00023002"/>
    </source>
</evidence>
<name>L5M9B6_MYODS</name>
<dbReference type="GO" id="GO:0031648">
    <property type="term" value="P:protein destabilization"/>
    <property type="evidence" value="ECO:0007669"/>
    <property type="project" value="UniProtKB-ARBA"/>
</dbReference>
<evidence type="ECO:0000256" key="15">
    <source>
        <dbReference type="ARBA" id="ARBA00065303"/>
    </source>
</evidence>
<feature type="domain" description="JmjC" evidence="21">
    <location>
        <begin position="451"/>
        <end position="596"/>
    </location>
</feature>
<evidence type="ECO:0000259" key="21">
    <source>
        <dbReference type="PROSITE" id="PS51184"/>
    </source>
</evidence>
<dbReference type="FunFam" id="2.60.120.650:FF:000019">
    <property type="entry name" value="Bifunctional peptidase and arginyl-hydroxylase JMJD5"/>
    <property type="match status" value="1"/>
</dbReference>
<evidence type="ECO:0000256" key="16">
    <source>
        <dbReference type="ARBA" id="ARBA00066610"/>
    </source>
</evidence>
<evidence type="ECO:0000256" key="12">
    <source>
        <dbReference type="ARBA" id="ARBA00023306"/>
    </source>
</evidence>
<evidence type="ECO:0000256" key="14">
    <source>
        <dbReference type="ARBA" id="ARBA00052090"/>
    </source>
</evidence>
<dbReference type="EC" id="1.14.11.73" evidence="16"/>
<dbReference type="GO" id="GO:0106157">
    <property type="term" value="F:peptidyl-arginine 3-dioxygenase activity"/>
    <property type="evidence" value="ECO:0007669"/>
    <property type="project" value="UniProtKB-EC"/>
</dbReference>
<feature type="region of interest" description="Disordered" evidence="20">
    <location>
        <begin position="154"/>
        <end position="174"/>
    </location>
</feature>
<keyword evidence="23" id="KW-1185">Reference proteome</keyword>
<comment type="subcellular location">
    <subcellularLocation>
        <location evidence="2">Nucleus</location>
    </subcellularLocation>
</comment>
<dbReference type="SMART" id="SM00558">
    <property type="entry name" value="JmjC"/>
    <property type="match status" value="1"/>
</dbReference>
<dbReference type="PROSITE" id="PS51184">
    <property type="entry name" value="JMJC"/>
    <property type="match status" value="1"/>
</dbReference>
<dbReference type="GO" id="GO:0048511">
    <property type="term" value="P:rhythmic process"/>
    <property type="evidence" value="ECO:0007669"/>
    <property type="project" value="UniProtKB-KW"/>
</dbReference>
<evidence type="ECO:0000256" key="9">
    <source>
        <dbReference type="ARBA" id="ARBA00023108"/>
    </source>
</evidence>
<evidence type="ECO:0000256" key="13">
    <source>
        <dbReference type="ARBA" id="ARBA00049800"/>
    </source>
</evidence>
<keyword evidence="6" id="KW-0560">Oxidoreductase</keyword>
<dbReference type="eggNOG" id="KOG2132">
    <property type="taxonomic scope" value="Eukaryota"/>
</dbReference>
<accession>L5M9B6</accession>
<dbReference type="InterPro" id="IPR003347">
    <property type="entry name" value="JmjC_dom"/>
</dbReference>
<keyword evidence="11" id="KW-0539">Nucleus</keyword>
<evidence type="ECO:0000256" key="5">
    <source>
        <dbReference type="ARBA" id="ARBA00022964"/>
    </source>
</evidence>
<evidence type="ECO:0000256" key="18">
    <source>
        <dbReference type="ARBA" id="ARBA00082731"/>
    </source>
</evidence>
<dbReference type="SUPFAM" id="SSF51197">
    <property type="entry name" value="Clavaminate synthase-like"/>
    <property type="match status" value="1"/>
</dbReference>
<keyword evidence="3" id="KW-0479">Metal-binding</keyword>
<dbReference type="InterPro" id="IPR056520">
    <property type="entry name" value="ARM_KDM8_N"/>
</dbReference>
<sequence length="596" mass="66047">MQLRLKGAHPRELLAVQSSKQPSFAEDRKGDSCDWNVQGQDVSLQPPYLECQPPLRPCHDTGATPEPLKVPGSNLGPAWSSRSSDSSLRSVRQGSLQKGGHISQRSSGYAGDEENSEVSLVGGKRTLQLSRRLGTQAIVTQTSQLCAAYRPDQLKSPAASPAPSAPQPGGETTQPELAVGLTAEDSNRDALAGPGALWEALRALLPRTKEELRLDLGASVEGSVVVLLQQATDLFYGGRRSECLQTSEAVLDYSWEKLNTGLWQDVDKDWRRVYAFGCLLKAMCLCEAPGDSATVAAALRVCDMGLLMGAAIFDDILIKVVAVLQAHLPPGKRPAQGPAPEQPRLKKARNGHVSIPDMRSEKAVPRLHCPSLQHFRKHYLIPQTPVILEGVADHWPCMKKWSLEYIQEIAGCRTVPVEVGSRYTDEEWSQRLMTVSEFISCYILNEPRDVGYLAQHQLFDQIPELKQDISIPDYCCLGDGEEEEITINAWFGPPGTVSPLHQDPQQNFLAQVLGRKYIRLYSPQESEAVYPHDTHLLHNTSQVDVENPDLEKFPRFAEAPFLSCILSPGELLFIPVKYWHYVRALDLSFSVSFWWA</sequence>
<proteinExistence type="predicted"/>
<keyword evidence="12" id="KW-0131">Cell cycle</keyword>
<feature type="region of interest" description="Disordered" evidence="20">
    <location>
        <begin position="54"/>
        <end position="117"/>
    </location>
</feature>
<dbReference type="EMBL" id="KB102544">
    <property type="protein sequence ID" value="ELK35209.1"/>
    <property type="molecule type" value="Genomic_DNA"/>
</dbReference>
<dbReference type="Proteomes" id="UP000010556">
    <property type="component" value="Unassembled WGS sequence"/>
</dbReference>
<feature type="region of interest" description="Disordered" evidence="20">
    <location>
        <begin position="1"/>
        <end position="39"/>
    </location>
</feature>
<evidence type="ECO:0000256" key="2">
    <source>
        <dbReference type="ARBA" id="ARBA00004123"/>
    </source>
</evidence>
<keyword evidence="4" id="KW-0156">Chromatin regulator</keyword>
<dbReference type="GO" id="GO:0008168">
    <property type="term" value="F:methyltransferase activity"/>
    <property type="evidence" value="ECO:0007669"/>
    <property type="project" value="UniProtKB-KW"/>
</dbReference>
<evidence type="ECO:0000256" key="1">
    <source>
        <dbReference type="ARBA" id="ARBA00001954"/>
    </source>
</evidence>
<evidence type="ECO:0000256" key="19">
    <source>
        <dbReference type="ARBA" id="ARBA00083941"/>
    </source>
</evidence>
<dbReference type="InterPro" id="IPR041667">
    <property type="entry name" value="Cupin_8"/>
</dbReference>
<dbReference type="Pfam" id="PF24472">
    <property type="entry name" value="ARM_KDM8_N"/>
    <property type="match status" value="1"/>
</dbReference>
<dbReference type="Gene3D" id="2.60.120.650">
    <property type="entry name" value="Cupin"/>
    <property type="match status" value="1"/>
</dbReference>
<dbReference type="AlphaFoldDB" id="L5M9B6"/>
<evidence type="ECO:0000256" key="10">
    <source>
        <dbReference type="ARBA" id="ARBA00023163"/>
    </source>
</evidence>
<dbReference type="GO" id="GO:0005634">
    <property type="term" value="C:nucleus"/>
    <property type="evidence" value="ECO:0007669"/>
    <property type="project" value="UniProtKB-SubCell"/>
</dbReference>
<dbReference type="GO" id="GO:0051864">
    <property type="term" value="F:histone H3K36 demethylase activity"/>
    <property type="evidence" value="ECO:0007669"/>
    <property type="project" value="TreeGrafter"/>
</dbReference>
<gene>
    <name evidence="22" type="ORF">MDA_GLEAN10003465</name>
</gene>
<protein>
    <recommendedName>
        <fullName evidence="17">Bifunctional peptidase and arginyl-hydroxylase JMJD5</fullName>
        <ecNumber evidence="16">1.14.11.73</ecNumber>
    </recommendedName>
    <alternativeName>
        <fullName evidence="13">JmjC domain-containing protein 5</fullName>
    </alternativeName>
    <alternativeName>
        <fullName evidence="19">Jumonji C domain-containing protein 5</fullName>
    </alternativeName>
    <alternativeName>
        <fullName evidence="18">L-arginine (3R)-hydroxylase KDM8</fullName>
    </alternativeName>
</protein>
<keyword evidence="5" id="KW-0223">Dioxygenase</keyword>
<keyword evidence="10" id="KW-0804">Transcription</keyword>
<evidence type="ECO:0000313" key="22">
    <source>
        <dbReference type="EMBL" id="ELK35209.1"/>
    </source>
</evidence>
<evidence type="ECO:0000256" key="17">
    <source>
        <dbReference type="ARBA" id="ARBA00069993"/>
    </source>
</evidence>